<comment type="similarity">
    <text evidence="2">Belongs to the UTP6 family.</text>
</comment>
<organism evidence="8 9">
    <name type="scientific">Eleutherodactylus coqui</name>
    <name type="common">Puerto Rican coqui</name>
    <dbReference type="NCBI Taxonomy" id="57060"/>
    <lineage>
        <taxon>Eukaryota</taxon>
        <taxon>Metazoa</taxon>
        <taxon>Chordata</taxon>
        <taxon>Craniata</taxon>
        <taxon>Vertebrata</taxon>
        <taxon>Euteleostomi</taxon>
        <taxon>Amphibia</taxon>
        <taxon>Batrachia</taxon>
        <taxon>Anura</taxon>
        <taxon>Neobatrachia</taxon>
        <taxon>Hyloidea</taxon>
        <taxon>Eleutherodactylidae</taxon>
        <taxon>Eleutherodactylinae</taxon>
        <taxon>Eleutherodactylus</taxon>
        <taxon>Eleutherodactylus</taxon>
    </lineage>
</organism>
<dbReference type="GO" id="GO:0030515">
    <property type="term" value="F:snoRNA binding"/>
    <property type="evidence" value="ECO:0007669"/>
    <property type="project" value="InterPro"/>
</dbReference>
<name>A0A8J6K0D0_ELECQ</name>
<dbReference type="SMART" id="SM00386">
    <property type="entry name" value="HAT"/>
    <property type="match status" value="7"/>
</dbReference>
<dbReference type="FunFam" id="1.25.40.10:FF:001123">
    <property type="entry name" value="UTP6 small subunit processome component"/>
    <property type="match status" value="1"/>
</dbReference>
<evidence type="ECO:0000313" key="9">
    <source>
        <dbReference type="Proteomes" id="UP000770717"/>
    </source>
</evidence>
<evidence type="ECO:0000256" key="2">
    <source>
        <dbReference type="ARBA" id="ARBA00010734"/>
    </source>
</evidence>
<feature type="domain" description="U3 small nucleolar RNA-associated protein 6 N-terminal" evidence="6">
    <location>
        <begin position="9"/>
        <end position="91"/>
    </location>
</feature>
<dbReference type="Gene3D" id="1.25.40.10">
    <property type="entry name" value="Tetratricopeptide repeat domain"/>
    <property type="match status" value="2"/>
</dbReference>
<comment type="subcellular location">
    <subcellularLocation>
        <location evidence="1">Nucleus</location>
        <location evidence="1">Nucleolus</location>
    </subcellularLocation>
</comment>
<dbReference type="InterPro" id="IPR013949">
    <property type="entry name" value="Utp6"/>
</dbReference>
<dbReference type="InterPro" id="IPR003107">
    <property type="entry name" value="HAT"/>
</dbReference>
<dbReference type="GO" id="GO:0032040">
    <property type="term" value="C:small-subunit processome"/>
    <property type="evidence" value="ECO:0007669"/>
    <property type="project" value="TreeGrafter"/>
</dbReference>
<evidence type="ECO:0000259" key="6">
    <source>
        <dbReference type="Pfam" id="PF08640"/>
    </source>
</evidence>
<dbReference type="InterPro" id="IPR056907">
    <property type="entry name" value="UTP6_C"/>
</dbReference>
<dbReference type="InterPro" id="IPR011990">
    <property type="entry name" value="TPR-like_helical_dom_sf"/>
</dbReference>
<accession>A0A8J6K0D0</accession>
<keyword evidence="3" id="KW-0698">rRNA processing</keyword>
<evidence type="ECO:0000313" key="8">
    <source>
        <dbReference type="EMBL" id="KAG9474726.1"/>
    </source>
</evidence>
<dbReference type="InterPro" id="IPR055347">
    <property type="entry name" value="UTP6_N"/>
</dbReference>
<evidence type="ECO:0000256" key="4">
    <source>
        <dbReference type="ARBA" id="ARBA00022737"/>
    </source>
</evidence>
<evidence type="ECO:0000256" key="3">
    <source>
        <dbReference type="ARBA" id="ARBA00022552"/>
    </source>
</evidence>
<evidence type="ECO:0000256" key="5">
    <source>
        <dbReference type="ARBA" id="ARBA00023242"/>
    </source>
</evidence>
<proteinExistence type="inferred from homology"/>
<dbReference type="SUPFAM" id="SSF48452">
    <property type="entry name" value="TPR-like"/>
    <property type="match status" value="2"/>
</dbReference>
<evidence type="ECO:0000256" key="1">
    <source>
        <dbReference type="ARBA" id="ARBA00004604"/>
    </source>
</evidence>
<dbReference type="Proteomes" id="UP000770717">
    <property type="component" value="Unassembled WGS sequence"/>
</dbReference>
<keyword evidence="5" id="KW-0539">Nucleus</keyword>
<sequence>MAELVQRRLEDQIPELQQLERVGLLTEKEARTVVKKVAALEYRLLRRTVGKEDYITYIQYEINLLELLTKRRRRIGYLFKKEEIEFVIVHRIHDLFSRAINKWKEDLQLWLSHVAFCKKWNCKLQLSRIFSSLLAVHSNKPALWIMAAKWEFEDKLSTESARQLFLRALRFHPDSAKLYHEYFRMELMNVEKQRKEREDLVGEQMDIAEASYSDEILEGGLVRIVYKTAVQKIKGAKFHLSLLDIAKKFTFTEDLQKDMVADLQTLYPEDPLTWDFLARQELLAKPLPSSEYTSKQTKAQDLARQEERCSRVYETALGSLQTESLWQLYVSFCLERYKRQTNSKELKQQRKERLLSALQKAHDAGRLPQAQYHDWVSLLLQLGQADVAAQVLAAATDRFSGSVEMWKRRLETLITLKCENVESMFEKALSLVKTQDCLPLWTLMADWSEEERNEEATESLYQKLVLNPAATKTLKVKYLDWAYRTRGYKRARKVFSNLQENRPFSEDFFQKMIDIEKQQEKSRMVNLREYYERALREFGATEPDLWLCYIKEERSHPEGKPENCGAIHWRAMKVLQGADVEEFVNKHVLLQSGHL</sequence>
<evidence type="ECO:0008006" key="10">
    <source>
        <dbReference type="Google" id="ProtNLM"/>
    </source>
</evidence>
<comment type="caution">
    <text evidence="8">The sequence shown here is derived from an EMBL/GenBank/DDBJ whole genome shotgun (WGS) entry which is preliminary data.</text>
</comment>
<dbReference type="GO" id="GO:0034388">
    <property type="term" value="C:Pwp2p-containing subcomplex of 90S preribosome"/>
    <property type="evidence" value="ECO:0007669"/>
    <property type="project" value="TreeGrafter"/>
</dbReference>
<dbReference type="AlphaFoldDB" id="A0A8J6K0D0"/>
<evidence type="ECO:0000259" key="7">
    <source>
        <dbReference type="Pfam" id="PF24892"/>
    </source>
</evidence>
<dbReference type="PANTHER" id="PTHR23271">
    <property type="entry name" value="HEPATOCELLULAR CARCINOMA-ASSOCIATED ANTIGEN 66"/>
    <property type="match status" value="1"/>
</dbReference>
<keyword evidence="4" id="KW-0677">Repeat</keyword>
<feature type="domain" description="U3 small nucleolar RNA-associated protein 6 homolog C-terminal" evidence="7">
    <location>
        <begin position="307"/>
        <end position="575"/>
    </location>
</feature>
<dbReference type="GO" id="GO:0000462">
    <property type="term" value="P:maturation of SSU-rRNA from tricistronic rRNA transcript (SSU-rRNA, 5.8S rRNA, LSU-rRNA)"/>
    <property type="evidence" value="ECO:0007669"/>
    <property type="project" value="InterPro"/>
</dbReference>
<reference evidence="8" key="1">
    <citation type="thesis" date="2020" institute="ProQuest LLC" country="789 East Eisenhower Parkway, Ann Arbor, MI, USA">
        <title>Comparative Genomics and Chromosome Evolution.</title>
        <authorList>
            <person name="Mudd A.B."/>
        </authorList>
    </citation>
    <scope>NUCLEOTIDE SEQUENCE</scope>
    <source>
        <strain evidence="8">HN-11 Male</strain>
        <tissue evidence="8">Kidney and liver</tissue>
    </source>
</reference>
<protein>
    <recommendedName>
        <fullName evidence="10">UTP6 small subunit processome component</fullName>
    </recommendedName>
</protein>
<keyword evidence="9" id="KW-1185">Reference proteome</keyword>
<dbReference type="Pfam" id="PF08640">
    <property type="entry name" value="U3_assoc_6"/>
    <property type="match status" value="1"/>
</dbReference>
<dbReference type="OrthoDB" id="28112at2759"/>
<gene>
    <name evidence="8" type="ORF">GDO78_003277</name>
</gene>
<dbReference type="Pfam" id="PF24892">
    <property type="entry name" value="UTP6_C"/>
    <property type="match status" value="1"/>
</dbReference>
<dbReference type="PANTHER" id="PTHR23271:SF1">
    <property type="entry name" value="U3 SMALL NUCLEOLAR RNA-ASSOCIATED PROTEIN 6 HOMOLOG"/>
    <property type="match status" value="1"/>
</dbReference>
<dbReference type="EMBL" id="WNTK01000012">
    <property type="protein sequence ID" value="KAG9474726.1"/>
    <property type="molecule type" value="Genomic_DNA"/>
</dbReference>